<dbReference type="EMBL" id="UXUI01010557">
    <property type="protein sequence ID" value="VDD95376.1"/>
    <property type="molecule type" value="Genomic_DNA"/>
</dbReference>
<dbReference type="AlphaFoldDB" id="A0A0N4VIY1"/>
<dbReference type="WBParaSite" id="EVEC_0001080201-mRNA-1">
    <property type="protein sequence ID" value="EVEC_0001080201-mRNA-1"/>
    <property type="gene ID" value="EVEC_0001080201"/>
</dbReference>
<gene>
    <name evidence="2" type="ORF">EVEC_LOCUS10127</name>
</gene>
<feature type="compositionally biased region" description="Polar residues" evidence="1">
    <location>
        <begin position="12"/>
        <end position="42"/>
    </location>
</feature>
<dbReference type="OrthoDB" id="5873111at2759"/>
<accession>A0A0N4VIY1</accession>
<reference evidence="2 3" key="2">
    <citation type="submission" date="2018-10" db="EMBL/GenBank/DDBJ databases">
        <authorList>
            <consortium name="Pathogen Informatics"/>
        </authorList>
    </citation>
    <scope>NUCLEOTIDE SEQUENCE [LARGE SCALE GENOMIC DNA]</scope>
</reference>
<keyword evidence="3" id="KW-1185">Reference proteome</keyword>
<evidence type="ECO:0000313" key="4">
    <source>
        <dbReference type="WBParaSite" id="EVEC_0001080201-mRNA-1"/>
    </source>
</evidence>
<proteinExistence type="predicted"/>
<evidence type="ECO:0000313" key="3">
    <source>
        <dbReference type="Proteomes" id="UP000274131"/>
    </source>
</evidence>
<reference evidence="4" key="1">
    <citation type="submission" date="2017-02" db="UniProtKB">
        <authorList>
            <consortium name="WormBaseParasite"/>
        </authorList>
    </citation>
    <scope>IDENTIFICATION</scope>
</reference>
<dbReference type="Proteomes" id="UP000274131">
    <property type="component" value="Unassembled WGS sequence"/>
</dbReference>
<protein>
    <submittedName>
        <fullName evidence="2 4">Uncharacterized protein</fullName>
    </submittedName>
</protein>
<evidence type="ECO:0000256" key="1">
    <source>
        <dbReference type="SAM" id="MobiDB-lite"/>
    </source>
</evidence>
<organism evidence="4">
    <name type="scientific">Enterobius vermicularis</name>
    <name type="common">Human pinworm</name>
    <dbReference type="NCBI Taxonomy" id="51028"/>
    <lineage>
        <taxon>Eukaryota</taxon>
        <taxon>Metazoa</taxon>
        <taxon>Ecdysozoa</taxon>
        <taxon>Nematoda</taxon>
        <taxon>Chromadorea</taxon>
        <taxon>Rhabditida</taxon>
        <taxon>Spirurina</taxon>
        <taxon>Oxyuridomorpha</taxon>
        <taxon>Oxyuroidea</taxon>
        <taxon>Oxyuridae</taxon>
        <taxon>Enterobius</taxon>
    </lineage>
</organism>
<feature type="region of interest" description="Disordered" evidence="1">
    <location>
        <begin position="1"/>
        <end position="45"/>
    </location>
</feature>
<sequence length="84" mass="9229">MPVVVTSVAGPSFTTDGQPKTLMTSSRLTDNQPSAPLNTNDLSENETKSSKYHGLLGIFGRGFFAQPSYNSVEENYRYLMALDH</sequence>
<name>A0A0N4VIY1_ENTVE</name>
<evidence type="ECO:0000313" key="2">
    <source>
        <dbReference type="EMBL" id="VDD95376.1"/>
    </source>
</evidence>